<dbReference type="Proteomes" id="UP001238088">
    <property type="component" value="Unassembled WGS sequence"/>
</dbReference>
<feature type="transmembrane region" description="Helical" evidence="1">
    <location>
        <begin position="36"/>
        <end position="56"/>
    </location>
</feature>
<gene>
    <name evidence="2" type="ORF">J2S17_003294</name>
</gene>
<feature type="transmembrane region" description="Helical" evidence="1">
    <location>
        <begin position="7"/>
        <end position="24"/>
    </location>
</feature>
<name>A0ABU0AJG3_9BACI</name>
<evidence type="ECO:0000313" key="3">
    <source>
        <dbReference type="Proteomes" id="UP001238088"/>
    </source>
</evidence>
<keyword evidence="1" id="KW-1133">Transmembrane helix</keyword>
<organism evidence="2 3">
    <name type="scientific">Cytobacillus purgationiresistens</name>
    <dbReference type="NCBI Taxonomy" id="863449"/>
    <lineage>
        <taxon>Bacteria</taxon>
        <taxon>Bacillati</taxon>
        <taxon>Bacillota</taxon>
        <taxon>Bacilli</taxon>
        <taxon>Bacillales</taxon>
        <taxon>Bacillaceae</taxon>
        <taxon>Cytobacillus</taxon>
    </lineage>
</organism>
<accession>A0ABU0AJG3</accession>
<dbReference type="EMBL" id="JAUSUB010000014">
    <property type="protein sequence ID" value="MDQ0271406.1"/>
    <property type="molecule type" value="Genomic_DNA"/>
</dbReference>
<dbReference type="RefSeq" id="WP_307476516.1">
    <property type="nucleotide sequence ID" value="NZ_JAUSUB010000014.1"/>
</dbReference>
<evidence type="ECO:0000256" key="1">
    <source>
        <dbReference type="SAM" id="Phobius"/>
    </source>
</evidence>
<keyword evidence="3" id="KW-1185">Reference proteome</keyword>
<evidence type="ECO:0000313" key="2">
    <source>
        <dbReference type="EMBL" id="MDQ0271406.1"/>
    </source>
</evidence>
<protein>
    <submittedName>
        <fullName evidence="2">Uncharacterized protein</fullName>
    </submittedName>
</protein>
<sequence>MDQSINLLKLILICSVAGVVIRLYEMSHSTSPILSIHNIDIFILFGLIFISGKGIFKPKPRS</sequence>
<comment type="caution">
    <text evidence="2">The sequence shown here is derived from an EMBL/GenBank/DDBJ whole genome shotgun (WGS) entry which is preliminary data.</text>
</comment>
<reference evidence="2 3" key="1">
    <citation type="submission" date="2023-07" db="EMBL/GenBank/DDBJ databases">
        <title>Genomic Encyclopedia of Type Strains, Phase IV (KMG-IV): sequencing the most valuable type-strain genomes for metagenomic binning, comparative biology and taxonomic classification.</title>
        <authorList>
            <person name="Goeker M."/>
        </authorList>
    </citation>
    <scope>NUCLEOTIDE SEQUENCE [LARGE SCALE GENOMIC DNA]</scope>
    <source>
        <strain evidence="2 3">DSM 23494</strain>
    </source>
</reference>
<keyword evidence="1" id="KW-0812">Transmembrane</keyword>
<keyword evidence="1" id="KW-0472">Membrane</keyword>
<proteinExistence type="predicted"/>